<keyword evidence="1" id="KW-0472">Membrane</keyword>
<feature type="transmembrane region" description="Helical" evidence="1">
    <location>
        <begin position="256"/>
        <end position="276"/>
    </location>
</feature>
<dbReference type="EMBL" id="MGGE01000044">
    <property type="protein sequence ID" value="OGM20345.1"/>
    <property type="molecule type" value="Genomic_DNA"/>
</dbReference>
<keyword evidence="1" id="KW-0812">Transmembrane</keyword>
<feature type="transmembrane region" description="Helical" evidence="1">
    <location>
        <begin position="288"/>
        <end position="306"/>
    </location>
</feature>
<feature type="transmembrane region" description="Helical" evidence="1">
    <location>
        <begin position="23"/>
        <end position="44"/>
    </location>
</feature>
<proteinExistence type="predicted"/>
<organism evidence="2 3">
    <name type="scientific">Candidatus Woesebacteria bacterium RIFCSPHIGHO2_01_FULL_38_9</name>
    <dbReference type="NCBI Taxonomy" id="1802492"/>
    <lineage>
        <taxon>Bacteria</taxon>
        <taxon>Candidatus Woeseibacteriota</taxon>
    </lineage>
</organism>
<feature type="transmembrane region" description="Helical" evidence="1">
    <location>
        <begin position="224"/>
        <end position="244"/>
    </location>
</feature>
<keyword evidence="1" id="KW-1133">Transmembrane helix</keyword>
<feature type="transmembrane region" description="Helical" evidence="1">
    <location>
        <begin position="111"/>
        <end position="134"/>
    </location>
</feature>
<feature type="transmembrane region" description="Helical" evidence="1">
    <location>
        <begin position="312"/>
        <end position="331"/>
    </location>
</feature>
<dbReference type="Proteomes" id="UP000178419">
    <property type="component" value="Unassembled WGS sequence"/>
</dbReference>
<reference evidence="2 3" key="1">
    <citation type="journal article" date="2016" name="Nat. Commun.">
        <title>Thousands of microbial genomes shed light on interconnected biogeochemical processes in an aquifer system.</title>
        <authorList>
            <person name="Anantharaman K."/>
            <person name="Brown C.T."/>
            <person name="Hug L.A."/>
            <person name="Sharon I."/>
            <person name="Castelle C.J."/>
            <person name="Probst A.J."/>
            <person name="Thomas B.C."/>
            <person name="Singh A."/>
            <person name="Wilkins M.J."/>
            <person name="Karaoz U."/>
            <person name="Brodie E.L."/>
            <person name="Williams K.H."/>
            <person name="Hubbard S.S."/>
            <person name="Banfield J.F."/>
        </authorList>
    </citation>
    <scope>NUCLEOTIDE SEQUENCE [LARGE SCALE GENOMIC DNA]</scope>
</reference>
<name>A0A1F7Y1E3_9BACT</name>
<gene>
    <name evidence="2" type="ORF">A2714_04850</name>
</gene>
<comment type="caution">
    <text evidence="2">The sequence shown here is derived from an EMBL/GenBank/DDBJ whole genome shotgun (WGS) entry which is preliminary data.</text>
</comment>
<dbReference type="AlphaFoldDB" id="A0A1F7Y1E3"/>
<accession>A0A1F7Y1E3</accession>
<protein>
    <submittedName>
        <fullName evidence="2">Uncharacterized protein</fullName>
    </submittedName>
</protein>
<feature type="transmembrane region" description="Helical" evidence="1">
    <location>
        <begin position="56"/>
        <end position="78"/>
    </location>
</feature>
<evidence type="ECO:0000313" key="2">
    <source>
        <dbReference type="EMBL" id="OGM20345.1"/>
    </source>
</evidence>
<evidence type="ECO:0000313" key="3">
    <source>
        <dbReference type="Proteomes" id="UP000178419"/>
    </source>
</evidence>
<sequence length="343" mass="39052">MHNLFVTRLSFHYFPRDVEAGDLVENFLVSAIASILVIRLFLAITGYPQLGGENFHIAHMLVGGFLMFLALIGLLVFLNKETKHIASYVGGIGFGMFLDELGKFITNDNDYFYQPTIALIYVIFVLLFLGARAIEKYFKPNKQEYAINALEMIKQVIMHDLDVLEKRKAYRFLKKSDQDNPIVNLLTQALDKISTSPLSVPNIFHKIRSVAKEKYIQLIHASKFVKAIVSFFVVASIFNVIQALLSLQNTESFAQWGQLIFSVISGVLVIVGVYFLLHKGSRKKAYEIFKYAVLVSIFLTQFFRFLEEELGAITGLIIGLLILNVLQYLIYEEKLLTKKEKAK</sequence>
<evidence type="ECO:0000256" key="1">
    <source>
        <dbReference type="SAM" id="Phobius"/>
    </source>
</evidence>
<feature type="transmembrane region" description="Helical" evidence="1">
    <location>
        <begin position="85"/>
        <end position="105"/>
    </location>
</feature>